<dbReference type="Gene3D" id="3.90.1150.10">
    <property type="entry name" value="Aspartate Aminotransferase, domain 1"/>
    <property type="match status" value="1"/>
</dbReference>
<dbReference type="Pfam" id="PF00155">
    <property type="entry name" value="Aminotran_1_2"/>
    <property type="match status" value="1"/>
</dbReference>
<dbReference type="InterPro" id="IPR050859">
    <property type="entry name" value="Class-I_PLP-dep_aminotransf"/>
</dbReference>
<dbReference type="PANTHER" id="PTHR42790:SF19">
    <property type="entry name" value="KYNURENINE_ALPHA-AMINOADIPATE AMINOTRANSFERASE, MITOCHONDRIAL"/>
    <property type="match status" value="1"/>
</dbReference>
<evidence type="ECO:0000259" key="5">
    <source>
        <dbReference type="Pfam" id="PF00155"/>
    </source>
</evidence>
<dbReference type="AlphaFoldDB" id="A0A420ELF9"/>
<evidence type="ECO:0000313" key="7">
    <source>
        <dbReference type="Proteomes" id="UP000286482"/>
    </source>
</evidence>
<comment type="caution">
    <text evidence="6">The sequence shown here is derived from an EMBL/GenBank/DDBJ whole genome shotgun (WGS) entry which is preliminary data.</text>
</comment>
<evidence type="ECO:0000256" key="4">
    <source>
        <dbReference type="ARBA" id="ARBA00022898"/>
    </source>
</evidence>
<dbReference type="CDD" id="cd00609">
    <property type="entry name" value="AAT_like"/>
    <property type="match status" value="1"/>
</dbReference>
<accession>A0A420ELF9</accession>
<dbReference type="PANTHER" id="PTHR42790">
    <property type="entry name" value="AMINOTRANSFERASE"/>
    <property type="match status" value="1"/>
</dbReference>
<dbReference type="Gene3D" id="3.40.640.10">
    <property type="entry name" value="Type I PLP-dependent aspartate aminotransferase-like (Major domain)"/>
    <property type="match status" value="1"/>
</dbReference>
<evidence type="ECO:0000256" key="2">
    <source>
        <dbReference type="ARBA" id="ARBA00022576"/>
    </source>
</evidence>
<protein>
    <submittedName>
        <fullName evidence="6">PLP-dependent aminotransferase family protein</fullName>
    </submittedName>
</protein>
<reference evidence="6 7" key="1">
    <citation type="submission" date="2018-09" db="EMBL/GenBank/DDBJ databases">
        <authorList>
            <person name="Wang Z."/>
        </authorList>
    </citation>
    <scope>NUCLEOTIDE SEQUENCE [LARGE SCALE GENOMIC DNA]</scope>
    <source>
        <strain evidence="6 7">ALS 81</strain>
    </source>
</reference>
<dbReference type="InterPro" id="IPR015424">
    <property type="entry name" value="PyrdxlP-dep_Trfase"/>
</dbReference>
<dbReference type="Proteomes" id="UP000286482">
    <property type="component" value="Unassembled WGS sequence"/>
</dbReference>
<dbReference type="InterPro" id="IPR015422">
    <property type="entry name" value="PyrdxlP-dep_Trfase_small"/>
</dbReference>
<dbReference type="GO" id="GO:0008483">
    <property type="term" value="F:transaminase activity"/>
    <property type="evidence" value="ECO:0007669"/>
    <property type="project" value="UniProtKB-KW"/>
</dbReference>
<dbReference type="GO" id="GO:0030170">
    <property type="term" value="F:pyridoxal phosphate binding"/>
    <property type="evidence" value="ECO:0007669"/>
    <property type="project" value="InterPro"/>
</dbReference>
<gene>
    <name evidence="6" type="ORF">DBZ36_02570</name>
</gene>
<evidence type="ECO:0000256" key="1">
    <source>
        <dbReference type="ARBA" id="ARBA00001933"/>
    </source>
</evidence>
<feature type="domain" description="Aminotransferase class I/classII large" evidence="5">
    <location>
        <begin position="46"/>
        <end position="375"/>
    </location>
</feature>
<dbReference type="OrthoDB" id="9804020at2"/>
<dbReference type="GO" id="GO:1901605">
    <property type="term" value="P:alpha-amino acid metabolic process"/>
    <property type="evidence" value="ECO:0007669"/>
    <property type="project" value="TreeGrafter"/>
</dbReference>
<keyword evidence="2 6" id="KW-0032">Aminotransferase</keyword>
<dbReference type="InterPro" id="IPR015421">
    <property type="entry name" value="PyrdxlP-dep_Trfase_major"/>
</dbReference>
<keyword evidence="7" id="KW-1185">Reference proteome</keyword>
<sequence length="382" mass="42482">MIEPSQRVQETKESYIRNILKVIQQPGMLSLAGGLPDASRFPKAILAQAAQHLADDPSIYQYGATEGYAPLRKWLIDSLALADDVMVTSGSQQALDLIARSYLNPGDQVLCEAPSYLGALQIFDLAQAKTLTVKSDSTGPDLDHLESMLSQNQIKLFYAVPDFQNPSSSCWTLEKRQGVALLCERFDVAFIEDAPYRELRYSGETLPSVSSLCKGQAFYMGSFSKIATPSMRVGFVMASQKLLEPLKKVKQASDLHSALPMQQMLLATITHPEFPAHLEQLKQHYCARRDVLVDALNRHLSDWIDFEVPEGGMFVWAKLKQHQAHDLAAKALDYQVAVVPGDEFWPSDASIDYQAIRLNFTALDDAQLEQAVERLAEVMSNS</sequence>
<dbReference type="EMBL" id="RAQO01000002">
    <property type="protein sequence ID" value="RKF21552.1"/>
    <property type="molecule type" value="Genomic_DNA"/>
</dbReference>
<proteinExistence type="predicted"/>
<keyword evidence="3 6" id="KW-0808">Transferase</keyword>
<name>A0A420ELF9_9ALTE</name>
<comment type="cofactor">
    <cofactor evidence="1">
        <name>pyridoxal 5'-phosphate</name>
        <dbReference type="ChEBI" id="CHEBI:597326"/>
    </cofactor>
</comment>
<organism evidence="6 7">
    <name type="scientific">Alginatibacterium sediminis</name>
    <dbReference type="NCBI Taxonomy" id="2164068"/>
    <lineage>
        <taxon>Bacteria</taxon>
        <taxon>Pseudomonadati</taxon>
        <taxon>Pseudomonadota</taxon>
        <taxon>Gammaproteobacteria</taxon>
        <taxon>Alteromonadales</taxon>
        <taxon>Alteromonadaceae</taxon>
        <taxon>Alginatibacterium</taxon>
    </lineage>
</organism>
<evidence type="ECO:0000256" key="3">
    <source>
        <dbReference type="ARBA" id="ARBA00022679"/>
    </source>
</evidence>
<dbReference type="RefSeq" id="WP_120353355.1">
    <property type="nucleotide sequence ID" value="NZ_RAQO01000002.1"/>
</dbReference>
<dbReference type="SUPFAM" id="SSF53383">
    <property type="entry name" value="PLP-dependent transferases"/>
    <property type="match status" value="1"/>
</dbReference>
<dbReference type="InterPro" id="IPR004839">
    <property type="entry name" value="Aminotransferase_I/II_large"/>
</dbReference>
<keyword evidence="4" id="KW-0663">Pyridoxal phosphate</keyword>
<evidence type="ECO:0000313" key="6">
    <source>
        <dbReference type="EMBL" id="RKF21552.1"/>
    </source>
</evidence>